<accession>A0AAE3SXR3</accession>
<dbReference type="PANTHER" id="PTHR33525">
    <property type="match status" value="1"/>
</dbReference>
<dbReference type="RefSeq" id="WP_271426522.1">
    <property type="nucleotide sequence ID" value="NZ_JAQIPB010000001.1"/>
</dbReference>
<dbReference type="PANTHER" id="PTHR33525:SF4">
    <property type="entry name" value="CYCLIC DI-GMP PHOSPHODIESTERASE CDGJ"/>
    <property type="match status" value="1"/>
</dbReference>
<dbReference type="InterPro" id="IPR013976">
    <property type="entry name" value="HDOD"/>
</dbReference>
<feature type="domain" description="HDOD" evidence="1">
    <location>
        <begin position="197"/>
        <end position="383"/>
    </location>
</feature>
<comment type="caution">
    <text evidence="2">The sequence shown here is derived from an EMBL/GenBank/DDBJ whole genome shotgun (WGS) entry which is preliminary data.</text>
</comment>
<dbReference type="AlphaFoldDB" id="A0AAE3SXR3"/>
<dbReference type="SUPFAM" id="SSF109604">
    <property type="entry name" value="HD-domain/PDEase-like"/>
    <property type="match status" value="1"/>
</dbReference>
<dbReference type="Proteomes" id="UP001212602">
    <property type="component" value="Unassembled WGS sequence"/>
</dbReference>
<reference evidence="2" key="1">
    <citation type="submission" date="2023-01" db="EMBL/GenBank/DDBJ databases">
        <title>Xenophilus mangrovi sp. nov., isolated from soil of Mangrove nature reserve.</title>
        <authorList>
            <person name="Xu S."/>
            <person name="Liu Z."/>
            <person name="Xu Y."/>
        </authorList>
    </citation>
    <scope>NUCLEOTIDE SEQUENCE</scope>
    <source>
        <strain evidence="2">YW8</strain>
    </source>
</reference>
<organism evidence="2 3">
    <name type="scientific">Xenophilus arseniciresistens</name>
    <dbReference type="NCBI Taxonomy" id="1283306"/>
    <lineage>
        <taxon>Bacteria</taxon>
        <taxon>Pseudomonadati</taxon>
        <taxon>Pseudomonadota</taxon>
        <taxon>Betaproteobacteria</taxon>
        <taxon>Burkholderiales</taxon>
        <taxon>Comamonadaceae</taxon>
        <taxon>Xenophilus</taxon>
    </lineage>
</organism>
<dbReference type="InterPro" id="IPR052340">
    <property type="entry name" value="RNase_Y/CdgJ"/>
</dbReference>
<protein>
    <submittedName>
        <fullName evidence="2">HDOD domain-containing protein</fullName>
    </submittedName>
</protein>
<dbReference type="PROSITE" id="PS51833">
    <property type="entry name" value="HDOD"/>
    <property type="match status" value="1"/>
</dbReference>
<dbReference type="Gene3D" id="1.10.3210.10">
    <property type="entry name" value="Hypothetical protein af1432"/>
    <property type="match status" value="1"/>
</dbReference>
<name>A0AAE3SXR3_9BURK</name>
<sequence length="399" mass="43462">MARRILVDRRRAVAGYRLVGPLKPQASAAAPQALGAPSLPDASAGLAPSRKPNFLSCTGAQLAQMLASPRPPDPGRLVLELQPSPDDGSGNAPFDLAQLQQVRSAGFRLALETRWLREHPALGPLVSHVLLCMRAHTPDELARMALYLRQQGPVKTVALGLRSSHEFERLSDAGVDLFEGMWFSHGEHQHQPPQRGAVAPYASLIQLMNLVRSEAELPEIEALLKREPTLSYRLLRYINTSGFGRHLEISSFRHAVMTVGMKRLFRWTAILLASSPADHVAPAASTVAIVRGRVMELLAAGTMAPVEAELAFVAGTFSMLDVLLGMDLREALSLVSLPAEVSEAVLHGRGVFAPYLLMAKACESGDEALIDLLSQRHGFTRDWTVDAHARALDWAERLD</sequence>
<evidence type="ECO:0000313" key="2">
    <source>
        <dbReference type="EMBL" id="MDA7415262.1"/>
    </source>
</evidence>
<proteinExistence type="predicted"/>
<keyword evidence="3" id="KW-1185">Reference proteome</keyword>
<evidence type="ECO:0000259" key="1">
    <source>
        <dbReference type="PROSITE" id="PS51833"/>
    </source>
</evidence>
<dbReference type="Pfam" id="PF08668">
    <property type="entry name" value="HDOD"/>
    <property type="match status" value="1"/>
</dbReference>
<evidence type="ECO:0000313" key="3">
    <source>
        <dbReference type="Proteomes" id="UP001212602"/>
    </source>
</evidence>
<gene>
    <name evidence="2" type="ORF">PGB34_02690</name>
</gene>
<dbReference type="EMBL" id="JAQIPB010000001">
    <property type="protein sequence ID" value="MDA7415262.1"/>
    <property type="molecule type" value="Genomic_DNA"/>
</dbReference>